<reference evidence="1" key="2">
    <citation type="journal article" date="2016" name="Mol. Ecol.">
        <title>Population genomics of the filarial nematode parasite Wuchereria bancrofti from mosquitoes.</title>
        <authorList>
            <person name="Small S.T."/>
            <person name="Reimer L.J."/>
            <person name="Tisch D.J."/>
            <person name="King C.L."/>
            <person name="Christensen B.M."/>
            <person name="Siba P.M."/>
            <person name="Kazura J.W."/>
            <person name="Serre D."/>
            <person name="Zimmerman P.A."/>
        </authorList>
    </citation>
    <scope>NUCLEOTIDE SEQUENCE</scope>
    <source>
        <strain evidence="1">pt0022</strain>
    </source>
</reference>
<evidence type="ECO:0000313" key="2">
    <source>
        <dbReference type="WBParaSite" id="mrna-Wban_03056"/>
    </source>
</evidence>
<name>A0AAF5PMZ9_WUCBA</name>
<dbReference type="AlphaFoldDB" id="A0AAF5PMZ9"/>
<reference evidence="2" key="3">
    <citation type="submission" date="2024-02" db="UniProtKB">
        <authorList>
            <consortium name="WormBaseParasite"/>
        </authorList>
    </citation>
    <scope>IDENTIFICATION</scope>
    <source>
        <strain evidence="2">pt0022</strain>
    </source>
</reference>
<dbReference type="WBParaSite" id="mrna-Wban_03056">
    <property type="protein sequence ID" value="mrna-Wban_03056"/>
    <property type="gene ID" value="Wban_03056"/>
</dbReference>
<protein>
    <submittedName>
        <fullName evidence="2">KxDL domain-containing protein</fullName>
    </submittedName>
</protein>
<dbReference type="Proteomes" id="UP000093561">
    <property type="component" value="Unassembled WGS sequence"/>
</dbReference>
<evidence type="ECO:0000313" key="1">
    <source>
        <dbReference type="Proteomes" id="UP000093561"/>
    </source>
</evidence>
<sequence length="188" mass="21852">MTENGQNAWQELRRKMECLSDRPFHIAFIKGNENNNCSYPQSEITQSENTAQPDLISSFYPKTVSDTTEESKSNGNISEVEKKLDPLTKFSLCNRVKQLQSSNIAQLNNIFNTDTRKTIELSSNCKEIINRELTFWHDRIQFEMRQTDAIMSNLYARMERIKKLNQQLRDLLAYFNDDTDSSVTSSTF</sequence>
<reference evidence="1" key="1">
    <citation type="submission" date="2015-03" db="EMBL/GenBank/DDBJ databases">
        <title>Wuchereria bancrofti Genome Sequencing Papua New Guinea Strain.</title>
        <authorList>
            <person name="Small S.T."/>
            <person name="Serre D."/>
            <person name="Zimmerman P.A."/>
        </authorList>
    </citation>
    <scope>NUCLEOTIDE SEQUENCE [LARGE SCALE GENOMIC DNA]</scope>
    <source>
        <strain evidence="1">pt0022</strain>
    </source>
</reference>
<proteinExistence type="predicted"/>
<organism evidence="1 2">
    <name type="scientific">Wuchereria bancrofti</name>
    <dbReference type="NCBI Taxonomy" id="6293"/>
    <lineage>
        <taxon>Eukaryota</taxon>
        <taxon>Metazoa</taxon>
        <taxon>Ecdysozoa</taxon>
        <taxon>Nematoda</taxon>
        <taxon>Chromadorea</taxon>
        <taxon>Rhabditida</taxon>
        <taxon>Spirurina</taxon>
        <taxon>Spiruromorpha</taxon>
        <taxon>Filarioidea</taxon>
        <taxon>Onchocercidae</taxon>
        <taxon>Wuchereria</taxon>
    </lineage>
</organism>
<accession>A0AAF5PMZ9</accession>